<dbReference type="Proteomes" id="UP000002320">
    <property type="component" value="Unassembled WGS sequence"/>
</dbReference>
<organism>
    <name type="scientific">Culex quinquefasciatus</name>
    <name type="common">Southern house mosquito</name>
    <name type="synonym">Culex pungens</name>
    <dbReference type="NCBI Taxonomy" id="7176"/>
    <lineage>
        <taxon>Eukaryota</taxon>
        <taxon>Metazoa</taxon>
        <taxon>Ecdysozoa</taxon>
        <taxon>Arthropoda</taxon>
        <taxon>Hexapoda</taxon>
        <taxon>Insecta</taxon>
        <taxon>Pterygota</taxon>
        <taxon>Neoptera</taxon>
        <taxon>Endopterygota</taxon>
        <taxon>Diptera</taxon>
        <taxon>Nematocera</taxon>
        <taxon>Culicoidea</taxon>
        <taxon>Culicidae</taxon>
        <taxon>Culicinae</taxon>
        <taxon>Culicini</taxon>
        <taxon>Culex</taxon>
        <taxon>Culex</taxon>
    </lineage>
</organism>
<dbReference type="eggNOG" id="ENOG502TB1V">
    <property type="taxonomic scope" value="Eukaryota"/>
</dbReference>
<reference evidence="2" key="1">
    <citation type="submission" date="2007-03" db="EMBL/GenBank/DDBJ databases">
        <title>Annotation of Culex pipiens quinquefasciatus.</title>
        <authorList>
            <consortium name="The Broad Institute Genome Sequencing Platform"/>
            <person name="Atkinson P.W."/>
            <person name="Hemingway J."/>
            <person name="Christensen B.M."/>
            <person name="Higgs S."/>
            <person name="Kodira C."/>
            <person name="Hannick L."/>
            <person name="Megy K."/>
            <person name="O'Leary S."/>
            <person name="Pearson M."/>
            <person name="Haas B.J."/>
            <person name="Mauceli E."/>
            <person name="Wortman J.R."/>
            <person name="Lee N.H."/>
            <person name="Guigo R."/>
            <person name="Stanke M."/>
            <person name="Alvarado L."/>
            <person name="Amedeo P."/>
            <person name="Antoine C.H."/>
            <person name="Arensburger P."/>
            <person name="Bidwell S.L."/>
            <person name="Crawford M."/>
            <person name="Camaro F."/>
            <person name="Devon K."/>
            <person name="Engels R."/>
            <person name="Hammond M."/>
            <person name="Howarth C."/>
            <person name="Koehrsen M."/>
            <person name="Lawson D."/>
            <person name="Montgomery P."/>
            <person name="Nene V."/>
            <person name="Nusbaum C."/>
            <person name="Puiu D."/>
            <person name="Romero-Severson J."/>
            <person name="Severson D.W."/>
            <person name="Shumway M."/>
            <person name="Sisk P."/>
            <person name="Stolte C."/>
            <person name="Zeng Q."/>
            <person name="Eisenstadt E."/>
            <person name="Fraser-Liggett C."/>
            <person name="Strausberg R."/>
            <person name="Galagan J."/>
            <person name="Birren B."/>
            <person name="Collins F.H."/>
        </authorList>
    </citation>
    <scope>NUCLEOTIDE SEQUENCE [LARGE SCALE GENOMIC DNA]</scope>
    <source>
        <strain evidence="2">JHB</strain>
    </source>
</reference>
<dbReference type="AlphaFoldDB" id="B0WZ00"/>
<dbReference type="KEGG" id="cqu:CpipJ_CPIJ012554"/>
<feature type="transmembrane region" description="Helical" evidence="1">
    <location>
        <begin position="208"/>
        <end position="227"/>
    </location>
</feature>
<name>B0WZ00_CULQU</name>
<dbReference type="VEuPathDB" id="VectorBase:CPIJ012554"/>
<feature type="transmembrane region" description="Helical" evidence="1">
    <location>
        <begin position="275"/>
        <end position="293"/>
    </location>
</feature>
<dbReference type="EMBL" id="DS232202">
    <property type="protein sequence ID" value="EDS37314.1"/>
    <property type="molecule type" value="Genomic_DNA"/>
</dbReference>
<dbReference type="OMA" id="DRRYCLK"/>
<gene>
    <name evidence="3" type="primary">6045235</name>
    <name evidence="2" type="ORF">CpipJ_CPIJ012554</name>
</gene>
<reference evidence="3" key="2">
    <citation type="submission" date="2021-02" db="UniProtKB">
        <authorList>
            <consortium name="EnsemblMetazoa"/>
        </authorList>
    </citation>
    <scope>IDENTIFICATION</scope>
    <source>
        <strain evidence="3">JHB</strain>
    </source>
</reference>
<proteinExistence type="predicted"/>
<dbReference type="InParanoid" id="B0WZ00"/>
<keyword evidence="1" id="KW-1133">Transmembrane helix</keyword>
<evidence type="ECO:0000313" key="2">
    <source>
        <dbReference type="EMBL" id="EDS37314.1"/>
    </source>
</evidence>
<evidence type="ECO:0000256" key="1">
    <source>
        <dbReference type="SAM" id="Phobius"/>
    </source>
</evidence>
<keyword evidence="1" id="KW-0472">Membrane</keyword>
<accession>B0WZ00</accession>
<protein>
    <submittedName>
        <fullName evidence="2 3">Uncharacterized protein</fullName>
    </submittedName>
</protein>
<keyword evidence="4" id="KW-1185">Reference proteome</keyword>
<keyword evidence="1" id="KW-0812">Transmembrane</keyword>
<dbReference type="HOGENOM" id="CLU_916031_0_0_1"/>
<sequence length="304" mass="33586">MESLERKYIQQFVSSSVATEVKNRLTKCYDRLLRAGTELGAPQSGTFYEIRSRGEIQAFLTAICSPTEVDPLLDVNSSRVTEWRALALRKLSSSLVGTRMMLVPLVFVSLETHQKYRIYESLLVKSVTAGSDVTFYDMKGRRFWRFDQFLDGGGFPFGIMCYAGSNGSLEYQIVGMKSVVTRTTDALFGTLSIIGSVGLIFASETSALPIGLGTTLSNIYLVARGIYNFLQVEHHSDLNPVRTTSINLLLAALNFICIGMVSMPCVVGPFQGLSASQITLLGGCAISSFFWMMQNQLNMSIGYW</sequence>
<evidence type="ECO:0000313" key="4">
    <source>
        <dbReference type="Proteomes" id="UP000002320"/>
    </source>
</evidence>
<dbReference type="EnsemblMetazoa" id="CPIJ012554-RA">
    <property type="protein sequence ID" value="CPIJ012554-PA"/>
    <property type="gene ID" value="CPIJ012554"/>
</dbReference>
<feature type="transmembrane region" description="Helical" evidence="1">
    <location>
        <begin position="248"/>
        <end position="269"/>
    </location>
</feature>
<feature type="transmembrane region" description="Helical" evidence="1">
    <location>
        <begin position="186"/>
        <end position="202"/>
    </location>
</feature>
<dbReference type="VEuPathDB" id="VectorBase:CQUJHB008366"/>
<evidence type="ECO:0000313" key="3">
    <source>
        <dbReference type="EnsemblMetazoa" id="CPIJ012554-PA"/>
    </source>
</evidence>